<dbReference type="Proteomes" id="UP001488838">
    <property type="component" value="Unassembled WGS sequence"/>
</dbReference>
<keyword evidence="9" id="KW-1185">Reference proteome</keyword>
<dbReference type="PANTHER" id="PTHR45656:SF6">
    <property type="entry name" value="CUB AND SUSHI DOMAIN-CONTAINING PROTEIN 2"/>
    <property type="match status" value="1"/>
</dbReference>
<dbReference type="SUPFAM" id="SSF49854">
    <property type="entry name" value="Spermadhesin, CUB domain"/>
    <property type="match status" value="3"/>
</dbReference>
<dbReference type="SUPFAM" id="SSF57535">
    <property type="entry name" value="Complement control module/SCR domain"/>
    <property type="match status" value="3"/>
</dbReference>
<evidence type="ECO:0000313" key="9">
    <source>
        <dbReference type="Proteomes" id="UP001488838"/>
    </source>
</evidence>
<evidence type="ECO:0000259" key="7">
    <source>
        <dbReference type="PROSITE" id="PS50923"/>
    </source>
</evidence>
<dbReference type="Pfam" id="PF00431">
    <property type="entry name" value="CUB"/>
    <property type="match status" value="3"/>
</dbReference>
<organism evidence="8 9">
    <name type="scientific">Myodes glareolus</name>
    <name type="common">Bank vole</name>
    <name type="synonym">Clethrionomys glareolus</name>
    <dbReference type="NCBI Taxonomy" id="447135"/>
    <lineage>
        <taxon>Eukaryota</taxon>
        <taxon>Metazoa</taxon>
        <taxon>Chordata</taxon>
        <taxon>Craniata</taxon>
        <taxon>Vertebrata</taxon>
        <taxon>Euteleostomi</taxon>
        <taxon>Mammalia</taxon>
        <taxon>Eutheria</taxon>
        <taxon>Euarchontoglires</taxon>
        <taxon>Glires</taxon>
        <taxon>Rodentia</taxon>
        <taxon>Myomorpha</taxon>
        <taxon>Muroidea</taxon>
        <taxon>Cricetidae</taxon>
        <taxon>Arvicolinae</taxon>
        <taxon>Myodes</taxon>
    </lineage>
</organism>
<dbReference type="InterPro" id="IPR051277">
    <property type="entry name" value="SEZ6_CSMD_C4BPB_Regulators"/>
</dbReference>
<proteinExistence type="predicted"/>
<dbReference type="Pfam" id="PF00084">
    <property type="entry name" value="Sushi"/>
    <property type="match status" value="3"/>
</dbReference>
<keyword evidence="2" id="KW-0677">Repeat</keyword>
<evidence type="ECO:0000256" key="2">
    <source>
        <dbReference type="ARBA" id="ARBA00022737"/>
    </source>
</evidence>
<feature type="domain" description="Sushi" evidence="7">
    <location>
        <begin position="426"/>
        <end position="487"/>
    </location>
</feature>
<protein>
    <submittedName>
        <fullName evidence="8">Uncharacterized protein</fullName>
    </submittedName>
</protein>
<gene>
    <name evidence="8" type="ORF">U0070_018768</name>
</gene>
<comment type="caution">
    <text evidence="5">Lacks conserved residue(s) required for the propagation of feature annotation.</text>
</comment>
<dbReference type="CDD" id="cd00033">
    <property type="entry name" value="CCP"/>
    <property type="match status" value="3"/>
</dbReference>
<feature type="domain" description="CUB" evidence="6">
    <location>
        <begin position="5"/>
        <end position="113"/>
    </location>
</feature>
<keyword evidence="4" id="KW-0325">Glycoprotein</keyword>
<feature type="domain" description="CUB" evidence="6">
    <location>
        <begin position="209"/>
        <end position="281"/>
    </location>
</feature>
<evidence type="ECO:0000256" key="1">
    <source>
        <dbReference type="ARBA" id="ARBA00022659"/>
    </source>
</evidence>
<dbReference type="PROSITE" id="PS50923">
    <property type="entry name" value="SUSHI"/>
    <property type="match status" value="2"/>
</dbReference>
<sequence length="651" mass="69951">MPTPCGGDLTGPSGVILSPNYPEPYPPGKECDWKVTVSPDYVIALVFNIFNLEPGYDFLHIYDGRDSLSPLIGSFYGSQLPGRIESSSNSLFLAFRSDASVSNAGFVIDYTGCGKWRKLTAGRAVAALLENVSKEMERNIQENPRESCFDPGSIKNGTRVGSDLKLGSSITYYCHGGYEVEGASTLSCILGPDGKPLWNNPRPVCTAPCGGQYVGSDGVVLSPNYPQNYTSGQTCLYFVTVPKDYVVFGQFAFFHTALNDIVEVHDGYSQHSRLLSSLSGSHTGTQGQQGIRILKEYPKLTSPPWLDVCTIHKPHMSCSFDLVTAMTKVFTLSPPCNSCERVTLTSSSDPVPYKVSCGLQFLGEGSLCVARTEVTWALPAITGALIRESLPLATSNQVLIKFSAKGQVPAKGFHFVYQAVPRTSATQCSSVPEPRYGKRLGSDFSVGAIIRFECNSGYALQGSPEIECLPVPGALAQWNVSAPTCVVPCGGNLTERRGTILSPGFPEPYLNSLNCVWKIVVPEGAGIQIQVISFVTEQNWDSLEVFDGADNTVTMLGSFSGTTVPALLNSTSNQLYLHFYSDISVSAAGFHLEYKTVGLSSCPEPAVPSNGVKTGERYLVNDVVSFQCEPGYALQVPIPTQITPGPGTGIP</sequence>
<evidence type="ECO:0000256" key="5">
    <source>
        <dbReference type="PROSITE-ProRule" id="PRU00302"/>
    </source>
</evidence>
<dbReference type="PANTHER" id="PTHR45656">
    <property type="entry name" value="PROTEIN CBR-CLEC-78"/>
    <property type="match status" value="1"/>
</dbReference>
<dbReference type="SMART" id="SM00032">
    <property type="entry name" value="CCP"/>
    <property type="match status" value="3"/>
</dbReference>
<dbReference type="InterPro" id="IPR035976">
    <property type="entry name" value="Sushi/SCR/CCP_sf"/>
</dbReference>
<name>A0AAW0I3C5_MYOGA</name>
<dbReference type="AlphaFoldDB" id="A0AAW0I3C5"/>
<evidence type="ECO:0000313" key="8">
    <source>
        <dbReference type="EMBL" id="KAK7808846.1"/>
    </source>
</evidence>
<reference evidence="8 9" key="1">
    <citation type="journal article" date="2023" name="bioRxiv">
        <title>Conserved and derived expression patterns and positive selection on dental genes reveal complex evolutionary context of ever-growing rodent molars.</title>
        <authorList>
            <person name="Calamari Z.T."/>
            <person name="Song A."/>
            <person name="Cohen E."/>
            <person name="Akter M."/>
            <person name="Roy R.D."/>
            <person name="Hallikas O."/>
            <person name="Christensen M.M."/>
            <person name="Li P."/>
            <person name="Marangoni P."/>
            <person name="Jernvall J."/>
            <person name="Klein O.D."/>
        </authorList>
    </citation>
    <scope>NUCLEOTIDE SEQUENCE [LARGE SCALE GENOMIC DNA]</scope>
    <source>
        <strain evidence="8">V071</strain>
    </source>
</reference>
<dbReference type="EMBL" id="JBBHLL010000228">
    <property type="protein sequence ID" value="KAK7808846.1"/>
    <property type="molecule type" value="Genomic_DNA"/>
</dbReference>
<dbReference type="CDD" id="cd00041">
    <property type="entry name" value="CUB"/>
    <property type="match status" value="3"/>
</dbReference>
<evidence type="ECO:0000256" key="3">
    <source>
        <dbReference type="ARBA" id="ARBA00023157"/>
    </source>
</evidence>
<dbReference type="FunFam" id="2.60.120.290:FF:000001">
    <property type="entry name" value="CUB and sushi domain-containing protein 3 isoform X1"/>
    <property type="match status" value="2"/>
</dbReference>
<comment type="caution">
    <text evidence="8">The sequence shown here is derived from an EMBL/GenBank/DDBJ whole genome shotgun (WGS) entry which is preliminary data.</text>
</comment>
<evidence type="ECO:0000256" key="4">
    <source>
        <dbReference type="ARBA" id="ARBA00023180"/>
    </source>
</evidence>
<feature type="domain" description="CUB" evidence="6">
    <location>
        <begin position="489"/>
        <end position="597"/>
    </location>
</feature>
<dbReference type="InterPro" id="IPR000436">
    <property type="entry name" value="Sushi_SCR_CCP_dom"/>
</dbReference>
<keyword evidence="3" id="KW-1015">Disulfide bond</keyword>
<dbReference type="PROSITE" id="PS01180">
    <property type="entry name" value="CUB"/>
    <property type="match status" value="3"/>
</dbReference>
<dbReference type="Gene3D" id="2.60.120.290">
    <property type="entry name" value="Spermadhesin, CUB domain"/>
    <property type="match status" value="3"/>
</dbReference>
<dbReference type="InterPro" id="IPR035914">
    <property type="entry name" value="Sperma_CUB_dom_sf"/>
</dbReference>
<accession>A0AAW0I3C5</accession>
<feature type="domain" description="Sushi" evidence="7">
    <location>
        <begin position="146"/>
        <end position="207"/>
    </location>
</feature>
<keyword evidence="1 5" id="KW-0768">Sushi</keyword>
<dbReference type="InterPro" id="IPR000859">
    <property type="entry name" value="CUB_dom"/>
</dbReference>
<dbReference type="SMART" id="SM00042">
    <property type="entry name" value="CUB"/>
    <property type="match status" value="3"/>
</dbReference>
<evidence type="ECO:0000259" key="6">
    <source>
        <dbReference type="PROSITE" id="PS01180"/>
    </source>
</evidence>
<dbReference type="Gene3D" id="2.10.70.10">
    <property type="entry name" value="Complement Module, domain 1"/>
    <property type="match status" value="3"/>
</dbReference>